<evidence type="ECO:0000256" key="2">
    <source>
        <dbReference type="SAM" id="MobiDB-lite"/>
    </source>
</evidence>
<dbReference type="InterPro" id="IPR016047">
    <property type="entry name" value="M23ase_b-sheet_dom"/>
</dbReference>
<reference evidence="5 6" key="1">
    <citation type="submission" date="2021-08" db="EMBL/GenBank/DDBJ databases">
        <title>Comparative Genomics Analysis of the Genus Qipengyuania Reveals Extensive Genetic Diversity and Metabolic Versatility, Including the Description of Fifteen Novel Species.</title>
        <authorList>
            <person name="Liu Y."/>
        </authorList>
    </citation>
    <scope>NUCLEOTIDE SEQUENCE [LARGE SCALE GENOMIC DNA]</scope>
    <source>
        <strain evidence="5 6">YG27</strain>
    </source>
</reference>
<keyword evidence="6" id="KW-1185">Reference proteome</keyword>
<dbReference type="RefSeq" id="WP_221602221.1">
    <property type="nucleotide sequence ID" value="NZ_JAIGNU010000001.1"/>
</dbReference>
<evidence type="ECO:0000256" key="1">
    <source>
        <dbReference type="SAM" id="Coils"/>
    </source>
</evidence>
<feature type="signal peptide" evidence="3">
    <location>
        <begin position="1"/>
        <end position="23"/>
    </location>
</feature>
<dbReference type="InterPro" id="IPR050570">
    <property type="entry name" value="Cell_wall_metabolism_enzyme"/>
</dbReference>
<dbReference type="PANTHER" id="PTHR21666:SF270">
    <property type="entry name" value="MUREIN HYDROLASE ACTIVATOR ENVC"/>
    <property type="match status" value="1"/>
</dbReference>
<dbReference type="CDD" id="cd12797">
    <property type="entry name" value="M23_peptidase"/>
    <property type="match status" value="1"/>
</dbReference>
<dbReference type="PANTHER" id="PTHR21666">
    <property type="entry name" value="PEPTIDASE-RELATED"/>
    <property type="match status" value="1"/>
</dbReference>
<feature type="coiled-coil region" evidence="1">
    <location>
        <begin position="39"/>
        <end position="108"/>
    </location>
</feature>
<dbReference type="Proteomes" id="UP000782554">
    <property type="component" value="Unassembled WGS sequence"/>
</dbReference>
<evidence type="ECO:0000313" key="6">
    <source>
        <dbReference type="Proteomes" id="UP000782554"/>
    </source>
</evidence>
<keyword evidence="3" id="KW-0732">Signal</keyword>
<name>A0ABS7JU65_9SPHN</name>
<dbReference type="Gene3D" id="2.70.70.10">
    <property type="entry name" value="Glucose Permease (Domain IIA)"/>
    <property type="match status" value="1"/>
</dbReference>
<feature type="chain" id="PRO_5047213244" evidence="3">
    <location>
        <begin position="24"/>
        <end position="403"/>
    </location>
</feature>
<comment type="caution">
    <text evidence="5">The sequence shown here is derived from an EMBL/GenBank/DDBJ whole genome shotgun (WGS) entry which is preliminary data.</text>
</comment>
<sequence length="403" mass="42426">MNRSRAAIAGLVAAALLGLPALAQVPAGFDTPEDARDALAVARQQQRNARARGERLEQEAARSRETATKAKAAAAALAARVQQAEAGIAAAEAQLALTNRERRALASKLAERRKPLVRLTGALQAMSRRPLALSALQPGSLRDLVYTRAVLDSTIPLVRQRTAALRSDLDRARSLEVAAREALADRRDNEVALRQRRSQLVALAEQERLKAKQAAGGADREAERALVLSEEARDLDQLVGRLEAAGALRERLAALPGPLPRPADPTAARLSAAPQPMPSATEPPARYQLPVAGAITAGFGEAEASGLRQAGIALAARPRAQIVAPGAGRIAFAGPYRGYGRIVIVEHAHGWTSLVTGLATLDVAVGQQVTAGSPLGLAPAQRGEVTLELRQGGEPVNPLDHLR</sequence>
<protein>
    <submittedName>
        <fullName evidence="5">Peptidoglycan DD-metalloendopeptidase family protein</fullName>
    </submittedName>
</protein>
<accession>A0ABS7JU65</accession>
<dbReference type="SUPFAM" id="SSF51261">
    <property type="entry name" value="Duplicated hybrid motif"/>
    <property type="match status" value="1"/>
</dbReference>
<gene>
    <name evidence="5" type="ORF">K3181_07115</name>
</gene>
<dbReference type="EMBL" id="JAIGNU010000001">
    <property type="protein sequence ID" value="MBX7501206.1"/>
    <property type="molecule type" value="Genomic_DNA"/>
</dbReference>
<dbReference type="Pfam" id="PF01551">
    <property type="entry name" value="Peptidase_M23"/>
    <property type="match status" value="1"/>
</dbReference>
<evidence type="ECO:0000259" key="4">
    <source>
        <dbReference type="Pfam" id="PF01551"/>
    </source>
</evidence>
<evidence type="ECO:0000313" key="5">
    <source>
        <dbReference type="EMBL" id="MBX7501206.1"/>
    </source>
</evidence>
<feature type="region of interest" description="Disordered" evidence="2">
    <location>
        <begin position="255"/>
        <end position="285"/>
    </location>
</feature>
<dbReference type="InterPro" id="IPR011055">
    <property type="entry name" value="Dup_hybrid_motif"/>
</dbReference>
<feature type="domain" description="M23ase beta-sheet core" evidence="4">
    <location>
        <begin position="310"/>
        <end position="398"/>
    </location>
</feature>
<keyword evidence="1" id="KW-0175">Coiled coil</keyword>
<organism evidence="5 6">
    <name type="scientific">Qipengyuania mesophila</name>
    <dbReference type="NCBI Taxonomy" id="2867246"/>
    <lineage>
        <taxon>Bacteria</taxon>
        <taxon>Pseudomonadati</taxon>
        <taxon>Pseudomonadota</taxon>
        <taxon>Alphaproteobacteria</taxon>
        <taxon>Sphingomonadales</taxon>
        <taxon>Erythrobacteraceae</taxon>
        <taxon>Qipengyuania</taxon>
    </lineage>
</organism>
<proteinExistence type="predicted"/>
<evidence type="ECO:0000256" key="3">
    <source>
        <dbReference type="SAM" id="SignalP"/>
    </source>
</evidence>